<reference evidence="1" key="1">
    <citation type="submission" date="2019-08" db="EMBL/GenBank/DDBJ databases">
        <authorList>
            <person name="Kucharzyk K."/>
            <person name="Murdoch R.W."/>
            <person name="Higgins S."/>
            <person name="Loffler F."/>
        </authorList>
    </citation>
    <scope>NUCLEOTIDE SEQUENCE</scope>
</reference>
<comment type="caution">
    <text evidence="1">The sequence shown here is derived from an EMBL/GenBank/DDBJ whole genome shotgun (WGS) entry which is preliminary data.</text>
</comment>
<sequence>MKKKIIALFIAAILLTSCGQVSMSTPSVPTPTLTNTPTLLPIITLTPNPTPTVEIKTIDQIVCIDEGHLSEESNVGWLSHYMGSLNSEERNIGLVAIYTGNTIDGEFFYAYKPIEMKVKGCLKAGQTLILYMFDNEGKLAATLTGYFPAYTDSGDKLYRQGIFGTFTDELTGKDTPLQLYEDYASGDSLDHEYQTAGVNDDSLIDQAAMNFLIWSATDQKERVAQMIEYPIQVYFGGKRKWIENEAEFLSNYDSIFTTDFKETLKKAVPKHMFAKWSGIMLLSGEVWFNADGKVISLISR</sequence>
<proteinExistence type="predicted"/>
<protein>
    <submittedName>
        <fullName evidence="1">Uncharacterized protein</fullName>
    </submittedName>
</protein>
<dbReference type="AlphaFoldDB" id="A0A644ZUY4"/>
<evidence type="ECO:0000313" key="1">
    <source>
        <dbReference type="EMBL" id="MPM44652.1"/>
    </source>
</evidence>
<organism evidence="1">
    <name type="scientific">bioreactor metagenome</name>
    <dbReference type="NCBI Taxonomy" id="1076179"/>
    <lineage>
        <taxon>unclassified sequences</taxon>
        <taxon>metagenomes</taxon>
        <taxon>ecological metagenomes</taxon>
    </lineage>
</organism>
<accession>A0A644ZUY4</accession>
<name>A0A644ZUY4_9ZZZZ</name>
<dbReference type="PROSITE" id="PS51257">
    <property type="entry name" value="PROKAR_LIPOPROTEIN"/>
    <property type="match status" value="1"/>
</dbReference>
<gene>
    <name evidence="1" type="ORF">SDC9_91331</name>
</gene>
<dbReference type="EMBL" id="VSSQ01010560">
    <property type="protein sequence ID" value="MPM44652.1"/>
    <property type="molecule type" value="Genomic_DNA"/>
</dbReference>